<feature type="domain" description="HTH lysR-type" evidence="5">
    <location>
        <begin position="1"/>
        <end position="58"/>
    </location>
</feature>
<dbReference type="EMBL" id="BKBO01000014">
    <property type="protein sequence ID" value="GEQ49255.1"/>
    <property type="molecule type" value="Genomic_DNA"/>
</dbReference>
<proteinExistence type="inferred from homology"/>
<reference evidence="7" key="1">
    <citation type="submission" date="2019-08" db="EMBL/GenBank/DDBJ databases">
        <authorList>
            <person name="Ishikawa M."/>
            <person name="Suzuki T."/>
            <person name="Matsutani M."/>
        </authorList>
    </citation>
    <scope>NUCLEOTIDE SEQUENCE</scope>
    <source>
        <strain evidence="7">7C1</strain>
        <strain evidence="6">8C4</strain>
    </source>
</reference>
<dbReference type="InterPro" id="IPR036388">
    <property type="entry name" value="WH-like_DNA-bd_sf"/>
</dbReference>
<evidence type="ECO:0000313" key="7">
    <source>
        <dbReference type="EMBL" id="GEQ55347.1"/>
    </source>
</evidence>
<dbReference type="PRINTS" id="PR00039">
    <property type="entry name" value="HTHLYSR"/>
</dbReference>
<dbReference type="SUPFAM" id="SSF53850">
    <property type="entry name" value="Periplasmic binding protein-like II"/>
    <property type="match status" value="1"/>
</dbReference>
<dbReference type="Proteomes" id="UP000886597">
    <property type="component" value="Unassembled WGS sequence"/>
</dbReference>
<keyword evidence="4" id="KW-0804">Transcription</keyword>
<dbReference type="EMBL" id="BKBQ01000044">
    <property type="protein sequence ID" value="GEQ55347.1"/>
    <property type="molecule type" value="Genomic_DNA"/>
</dbReference>
<dbReference type="InterPro" id="IPR036390">
    <property type="entry name" value="WH_DNA-bd_sf"/>
</dbReference>
<evidence type="ECO:0000313" key="9">
    <source>
        <dbReference type="Proteomes" id="UP000886607"/>
    </source>
</evidence>
<dbReference type="Proteomes" id="UP000886607">
    <property type="component" value="Unassembled WGS sequence"/>
</dbReference>
<dbReference type="GO" id="GO:0032993">
    <property type="term" value="C:protein-DNA complex"/>
    <property type="evidence" value="ECO:0007669"/>
    <property type="project" value="TreeGrafter"/>
</dbReference>
<evidence type="ECO:0000313" key="6">
    <source>
        <dbReference type="EMBL" id="GEQ49255.1"/>
    </source>
</evidence>
<name>A0AAN4UDC1_9ENTE</name>
<reference evidence="7" key="2">
    <citation type="journal article" date="2020" name="Int. Dairy J.">
        <title>Lactic acid bacterial diversity in Brie cheese focusing on salt concentration and pH of isolation medium and characterisation of halophilic and alkaliphilic lactic acid bacterial isolates.</title>
        <authorList>
            <person name="Unno R."/>
            <person name="Matsutani M."/>
            <person name="Suzuki T."/>
            <person name="Kodama K."/>
            <person name="Matsushita H."/>
            <person name="Yamasato K."/>
            <person name="Koizumi Y."/>
            <person name="Ishikawa M."/>
        </authorList>
    </citation>
    <scope>NUCLEOTIDE SEQUENCE</scope>
    <source>
        <strain evidence="7">7C1</strain>
        <strain evidence="6">8C4</strain>
    </source>
</reference>
<dbReference type="PANTHER" id="PTHR30346">
    <property type="entry name" value="TRANSCRIPTIONAL DUAL REGULATOR HCAR-RELATED"/>
    <property type="match status" value="1"/>
</dbReference>
<dbReference type="GO" id="GO:0003677">
    <property type="term" value="F:DNA binding"/>
    <property type="evidence" value="ECO:0007669"/>
    <property type="project" value="UniProtKB-KW"/>
</dbReference>
<dbReference type="InterPro" id="IPR000847">
    <property type="entry name" value="LysR_HTH_N"/>
</dbReference>
<dbReference type="FunFam" id="1.10.10.10:FF:000001">
    <property type="entry name" value="LysR family transcriptional regulator"/>
    <property type="match status" value="1"/>
</dbReference>
<dbReference type="Pfam" id="PF00126">
    <property type="entry name" value="HTH_1"/>
    <property type="match status" value="1"/>
</dbReference>
<accession>A0AAN4UDC1</accession>
<organism evidence="7 8">
    <name type="scientific">Tetragenococcus koreensis</name>
    <dbReference type="NCBI Taxonomy" id="290335"/>
    <lineage>
        <taxon>Bacteria</taxon>
        <taxon>Bacillati</taxon>
        <taxon>Bacillota</taxon>
        <taxon>Bacilli</taxon>
        <taxon>Lactobacillales</taxon>
        <taxon>Enterococcaceae</taxon>
        <taxon>Tetragenococcus</taxon>
    </lineage>
</organism>
<keyword evidence="2" id="KW-0805">Transcription regulation</keyword>
<dbReference type="Gene3D" id="1.10.10.10">
    <property type="entry name" value="Winged helix-like DNA-binding domain superfamily/Winged helix DNA-binding domain"/>
    <property type="match status" value="1"/>
</dbReference>
<dbReference type="AlphaFoldDB" id="A0AAN4UDC1"/>
<evidence type="ECO:0000256" key="3">
    <source>
        <dbReference type="ARBA" id="ARBA00023125"/>
    </source>
</evidence>
<protein>
    <recommendedName>
        <fullName evidence="5">HTH lysR-type domain-containing protein</fullName>
    </recommendedName>
</protein>
<dbReference type="PROSITE" id="PS50931">
    <property type="entry name" value="HTH_LYSR"/>
    <property type="match status" value="1"/>
</dbReference>
<keyword evidence="9" id="KW-1185">Reference proteome</keyword>
<evidence type="ECO:0000256" key="1">
    <source>
        <dbReference type="ARBA" id="ARBA00009437"/>
    </source>
</evidence>
<dbReference type="SUPFAM" id="SSF46785">
    <property type="entry name" value="Winged helix' DNA-binding domain"/>
    <property type="match status" value="1"/>
</dbReference>
<dbReference type="GO" id="GO:0003700">
    <property type="term" value="F:DNA-binding transcription factor activity"/>
    <property type="evidence" value="ECO:0007669"/>
    <property type="project" value="InterPro"/>
</dbReference>
<evidence type="ECO:0000256" key="2">
    <source>
        <dbReference type="ARBA" id="ARBA00023015"/>
    </source>
</evidence>
<keyword evidence="3" id="KW-0238">DNA-binding</keyword>
<gene>
    <name evidence="6" type="ORF">TK11N_11070</name>
    <name evidence="7" type="ORF">TK2N_21910</name>
</gene>
<dbReference type="Gene3D" id="3.40.190.10">
    <property type="entry name" value="Periplasmic binding protein-like II"/>
    <property type="match status" value="1"/>
</dbReference>
<comment type="similarity">
    <text evidence="1">Belongs to the LysR transcriptional regulatory family.</text>
</comment>
<sequence>MEIRKLRYFLTIVEEKSITQAAKVLHITQPTLSRQMRELEEELETDLFIRKNRKVFLTEAGKILKSRAEEILILNDKTEQEFQNKSQELLSGQLSIGAVEAENSDTLATFLEEMLAEHPQVTFNIYSGTGDNILDRLDKGLLDVVLCLSLFLQKNMIKSFCPKKNAGVCLFRGALF</sequence>
<evidence type="ECO:0000259" key="5">
    <source>
        <dbReference type="PROSITE" id="PS50931"/>
    </source>
</evidence>
<dbReference type="InterPro" id="IPR005119">
    <property type="entry name" value="LysR_subst-bd"/>
</dbReference>
<dbReference type="Pfam" id="PF03466">
    <property type="entry name" value="LysR_substrate"/>
    <property type="match status" value="1"/>
</dbReference>
<evidence type="ECO:0000256" key="4">
    <source>
        <dbReference type="ARBA" id="ARBA00023163"/>
    </source>
</evidence>
<dbReference type="PANTHER" id="PTHR30346:SF0">
    <property type="entry name" value="HCA OPERON TRANSCRIPTIONAL ACTIVATOR HCAR"/>
    <property type="match status" value="1"/>
</dbReference>
<evidence type="ECO:0000313" key="8">
    <source>
        <dbReference type="Proteomes" id="UP000886597"/>
    </source>
</evidence>
<comment type="caution">
    <text evidence="7">The sequence shown here is derived from an EMBL/GenBank/DDBJ whole genome shotgun (WGS) entry which is preliminary data.</text>
</comment>